<comment type="subunit">
    <text evidence="13 15">Interacts with poly(A) polymerase catalytic subunit OPG063. Interacts with OPG109 and OPG123; these interactions might help linking transcription to capping and polyadenylation.</text>
</comment>
<gene>
    <name evidence="16" type="ORF">CHREV_082</name>
</gene>
<dbReference type="RefSeq" id="YP_008004486.1">
    <property type="nucleotide sequence ID" value="NC_021249.1"/>
</dbReference>
<comment type="function">
    <text evidence="12 15">Displays methyltransferase, positive regulation of the poly(A) polymerase and transcription elongation activities. Involved in the modification of both mRNA ends and in intermediate and late gene positive transcription elongation. At the mRNAs 5' end, methylates the ribose 2' OH group of the first transcribed nucleotide, thereby producing a 2'-O-methylpurine cap. At the 3' end, functions as a processivity factor which stimulates the activity of the viral poly(A) polymerase OPG063 that creates mRNA's poly(A) tail. In the presence of OPG102, OPG063 does not dissociate from the RNA allowing tail elongation to around 250 adenylates.</text>
</comment>
<evidence type="ECO:0000256" key="6">
    <source>
        <dbReference type="ARBA" id="ARBA00022679"/>
    </source>
</evidence>
<dbReference type="CDD" id="cd20756">
    <property type="entry name" value="capping_2-OMTase_Poxviridae"/>
    <property type="match status" value="1"/>
</dbReference>
<evidence type="ECO:0000256" key="5">
    <source>
        <dbReference type="ARBA" id="ARBA00022664"/>
    </source>
</evidence>
<keyword evidence="7 15" id="KW-0949">S-adenosyl-L-methionine</keyword>
<keyword evidence="8" id="KW-0251">Elongation factor</keyword>
<dbReference type="InterPro" id="IPR000176">
    <property type="entry name" value="mRNA_MeTrfase-like"/>
</dbReference>
<dbReference type="SUPFAM" id="SSF53335">
    <property type="entry name" value="S-adenosyl-L-methionine-dependent methyltransferases"/>
    <property type="match status" value="1"/>
</dbReference>
<organism evidence="16 17">
    <name type="scientific">Choristoneura rosaceana entomopoxvirus 'L'</name>
    <dbReference type="NCBI Taxonomy" id="1293539"/>
    <lineage>
        <taxon>Viruses</taxon>
        <taxon>Varidnaviria</taxon>
        <taxon>Bamfordvirae</taxon>
        <taxon>Nucleocytoviricota</taxon>
        <taxon>Pokkesviricetes</taxon>
        <taxon>Chitovirales</taxon>
        <taxon>Poxviridae</taxon>
        <taxon>Entomopoxvirinae</taxon>
        <taxon>Betaentomopoxvirus</taxon>
        <taxon>Betaentomopoxvirus crosaceana</taxon>
        <taxon>Choristoneura rosaceana entomopoxvirus</taxon>
    </lineage>
</organism>
<keyword evidence="10" id="KW-0648">Protein biosynthesis</keyword>
<evidence type="ECO:0000313" key="17">
    <source>
        <dbReference type="Proteomes" id="UP000792374"/>
    </source>
</evidence>
<dbReference type="EC" id="2.1.1.57" evidence="2 15"/>
<evidence type="ECO:0000256" key="13">
    <source>
        <dbReference type="ARBA" id="ARBA00046511"/>
    </source>
</evidence>
<evidence type="ECO:0000256" key="10">
    <source>
        <dbReference type="ARBA" id="ARBA00022917"/>
    </source>
</evidence>
<accession>A0ABM9QKB6</accession>
<proteinExistence type="predicted"/>
<dbReference type="InterPro" id="IPR029063">
    <property type="entry name" value="SAM-dependent_MTases_sf"/>
</dbReference>
<dbReference type="EMBL" id="HF679133">
    <property type="protein sequence ID" value="CCU55984.1"/>
    <property type="molecule type" value="Genomic_DNA"/>
</dbReference>
<keyword evidence="9" id="KW-0946">Virion</keyword>
<keyword evidence="11 15" id="KW-0506">mRNA capping</keyword>
<dbReference type="GeneID" id="15613407"/>
<protein>
    <recommendedName>
        <fullName evidence="3 15">Cap-specific mRNA (nucleoside-2'-O-)-methyltransferase</fullName>
        <ecNumber evidence="2 15">2.1.1.57</ecNumber>
    </recommendedName>
</protein>
<evidence type="ECO:0000256" key="2">
    <source>
        <dbReference type="ARBA" id="ARBA00011923"/>
    </source>
</evidence>
<evidence type="ECO:0000256" key="9">
    <source>
        <dbReference type="ARBA" id="ARBA00022844"/>
    </source>
</evidence>
<evidence type="ECO:0000256" key="4">
    <source>
        <dbReference type="ARBA" id="ARBA00022603"/>
    </source>
</evidence>
<evidence type="ECO:0000256" key="12">
    <source>
        <dbReference type="ARBA" id="ARBA00034661"/>
    </source>
</evidence>
<reference evidence="16" key="1">
    <citation type="journal article" date="2013" name="J. Virol.">
        <title>New Insights into the Evolution of Entomopoxvirinae from the Complete Genome Sequences of Four Entomopoxviruses Infecting Adoxophyes honmai, Choristoneura biennis, Choristoneura rosaceana, and Mythimna separata.</title>
        <authorList>
            <person name="Theze J."/>
            <person name="Takatsuka J."/>
            <person name="Li Z."/>
            <person name="Gallais J."/>
            <person name="Doucet D."/>
            <person name="Arif B."/>
            <person name="Nakai M."/>
            <person name="Herniou E.A."/>
        </authorList>
    </citation>
    <scope>NUCLEOTIDE SEQUENCE</scope>
</reference>
<dbReference type="Pfam" id="PF01358">
    <property type="entry name" value="PARP_regulatory"/>
    <property type="match status" value="1"/>
</dbReference>
<comment type="subcellular location">
    <subcellularLocation>
        <location evidence="1">Virion</location>
    </subcellularLocation>
</comment>
<name>A0ABM9QKB6_9POXV</name>
<comment type="catalytic activity">
    <reaction evidence="14 15">
        <text>a 5'-end (N(7)-methyl 5'-triphosphoguanosine)-ribonucleoside in mRNA + S-adenosyl-L-methionine = a 5'-end (N(7)-methyl 5'-triphosphoguanosine)-(2'-O-methyl-ribonucleoside) in mRNA + S-adenosyl-L-homocysteine + H(+)</text>
        <dbReference type="Rhea" id="RHEA:67020"/>
        <dbReference type="Rhea" id="RHEA-COMP:17167"/>
        <dbReference type="Rhea" id="RHEA-COMP:17168"/>
        <dbReference type="ChEBI" id="CHEBI:15378"/>
        <dbReference type="ChEBI" id="CHEBI:57856"/>
        <dbReference type="ChEBI" id="CHEBI:59789"/>
        <dbReference type="ChEBI" id="CHEBI:156461"/>
        <dbReference type="ChEBI" id="CHEBI:167609"/>
        <dbReference type="EC" id="2.1.1.57"/>
    </reaction>
</comment>
<keyword evidence="4 15" id="KW-0489">Methyltransferase</keyword>
<evidence type="ECO:0000256" key="1">
    <source>
        <dbReference type="ARBA" id="ARBA00004328"/>
    </source>
</evidence>
<sequence length="295" mass="35720">MMSYMPQYYYIHDINIEIDYDKNFNPNYAFNFRKQGQIKLLMNEIRFLSEDVEISKNYKNKNINILYIGSGKGYHIPVLIDMYSTYNINWYLYDPIGHCDKLYNMEKKNKNIKIHDTIFNKSDVEKYESMNNLLFISDIRTIDDDKIEPTTKNLIHDYDLQNYILKELRPISLIKQRDPFPDDWDDSYKLSIPDGKEYIQCFQKYDSAEYRIFISGITTFTDINADILNKRGLDRKLAWYNMKYRFKYDNDYRIAYRILNKYMKTENKPILKYNHINKNNISNIIKHISRKINNN</sequence>
<dbReference type="PIRSF" id="PIRSF003726">
    <property type="entry name" value="PolA_polym_reg_poxV"/>
    <property type="match status" value="1"/>
</dbReference>
<evidence type="ECO:0000256" key="11">
    <source>
        <dbReference type="ARBA" id="ARBA00023042"/>
    </source>
</evidence>
<dbReference type="PROSITE" id="PS51612">
    <property type="entry name" value="SAM_MT_2O_PK"/>
    <property type="match status" value="1"/>
</dbReference>
<keyword evidence="17" id="KW-1185">Reference proteome</keyword>
<keyword evidence="5 15" id="KW-0507">mRNA processing</keyword>
<evidence type="ECO:0000256" key="8">
    <source>
        <dbReference type="ARBA" id="ARBA00022768"/>
    </source>
</evidence>
<evidence type="ECO:0000256" key="7">
    <source>
        <dbReference type="ARBA" id="ARBA00022691"/>
    </source>
</evidence>
<evidence type="ECO:0000256" key="14">
    <source>
        <dbReference type="ARBA" id="ARBA00049042"/>
    </source>
</evidence>
<evidence type="ECO:0000256" key="15">
    <source>
        <dbReference type="PIRNR" id="PIRNR003726"/>
    </source>
</evidence>
<dbReference type="InterPro" id="IPR025804">
    <property type="entry name" value="Pox/kineto_cap_MeTfrase"/>
</dbReference>
<dbReference type="Proteomes" id="UP000792374">
    <property type="component" value="Genome"/>
</dbReference>
<evidence type="ECO:0000256" key="3">
    <source>
        <dbReference type="ARBA" id="ARBA00015701"/>
    </source>
</evidence>
<keyword evidence="6 15" id="KW-0808">Transferase</keyword>
<dbReference type="Gene3D" id="3.40.50.150">
    <property type="entry name" value="Vaccinia Virus protein VP39"/>
    <property type="match status" value="1"/>
</dbReference>
<dbReference type="InterPro" id="IPR030375">
    <property type="entry name" value="Poxvir_cap_MeTfrase"/>
</dbReference>
<evidence type="ECO:0000313" key="16">
    <source>
        <dbReference type="EMBL" id="CCU55984.1"/>
    </source>
</evidence>